<dbReference type="GO" id="GO:0008146">
    <property type="term" value="F:sulfotransferase activity"/>
    <property type="evidence" value="ECO:0007669"/>
    <property type="project" value="InterPro"/>
</dbReference>
<dbReference type="SUPFAM" id="SSF52540">
    <property type="entry name" value="P-loop containing nucleoside triphosphate hydrolases"/>
    <property type="match status" value="1"/>
</dbReference>
<name>A0A0A9WHU3_LYGHE</name>
<evidence type="ECO:0000259" key="3">
    <source>
        <dbReference type="Pfam" id="PF00685"/>
    </source>
</evidence>
<evidence type="ECO:0000313" key="4">
    <source>
        <dbReference type="EMBL" id="JAG08002.1"/>
    </source>
</evidence>
<organism evidence="4">
    <name type="scientific">Lygus hesperus</name>
    <name type="common">Western plant bug</name>
    <dbReference type="NCBI Taxonomy" id="30085"/>
    <lineage>
        <taxon>Eukaryota</taxon>
        <taxon>Metazoa</taxon>
        <taxon>Ecdysozoa</taxon>
        <taxon>Arthropoda</taxon>
        <taxon>Hexapoda</taxon>
        <taxon>Insecta</taxon>
        <taxon>Pterygota</taxon>
        <taxon>Neoptera</taxon>
        <taxon>Paraneoptera</taxon>
        <taxon>Hemiptera</taxon>
        <taxon>Heteroptera</taxon>
        <taxon>Panheteroptera</taxon>
        <taxon>Cimicomorpha</taxon>
        <taxon>Miridae</taxon>
        <taxon>Mirini</taxon>
        <taxon>Lygus</taxon>
    </lineage>
</organism>
<feature type="non-terminal residue" evidence="4">
    <location>
        <position position="195"/>
    </location>
</feature>
<sequence>LGCLTYTRLNRFLHTFLPCSAVPIISRTGVTSLAVPGGLPFQDLELGRYSRPRPTGCFAKMALVHEIVENDPMISLMVKMTQGGEPTAEVKINKEGWMLCKAYLPYAERIRKFKVRPDDVWIVSFPKCGTTWSQEMLWLLRNNCDLEKANSTDLYTRAPFLELKAIIGDVDALPDTIETADRLPSPRLIKSHLPP</sequence>
<gene>
    <name evidence="4" type="primary">SULT1C4_3</name>
    <name evidence="4" type="ORF">CM83_69856</name>
</gene>
<reference evidence="4" key="2">
    <citation type="submission" date="2014-07" db="EMBL/GenBank/DDBJ databases">
        <authorList>
            <person name="Hull J."/>
        </authorList>
    </citation>
    <scope>NUCLEOTIDE SEQUENCE</scope>
</reference>
<dbReference type="InterPro" id="IPR027417">
    <property type="entry name" value="P-loop_NTPase"/>
</dbReference>
<accession>A0A0A9WHU3</accession>
<dbReference type="Pfam" id="PF00685">
    <property type="entry name" value="Sulfotransfer_1"/>
    <property type="match status" value="1"/>
</dbReference>
<evidence type="ECO:0000256" key="1">
    <source>
        <dbReference type="ARBA" id="ARBA00005771"/>
    </source>
</evidence>
<comment type="similarity">
    <text evidence="1">Belongs to the sulfotransferase 1 family.</text>
</comment>
<evidence type="ECO:0000256" key="2">
    <source>
        <dbReference type="ARBA" id="ARBA00022679"/>
    </source>
</evidence>
<feature type="non-terminal residue" evidence="4">
    <location>
        <position position="1"/>
    </location>
</feature>
<dbReference type="Gene3D" id="3.40.50.300">
    <property type="entry name" value="P-loop containing nucleotide triphosphate hydrolases"/>
    <property type="match status" value="1"/>
</dbReference>
<reference evidence="4" key="1">
    <citation type="journal article" date="2014" name="PLoS ONE">
        <title>Transcriptome-Based Identification of ABC Transporters in the Western Tarnished Plant Bug Lygus hesperus.</title>
        <authorList>
            <person name="Hull J.J."/>
            <person name="Chaney K."/>
            <person name="Geib S.M."/>
            <person name="Fabrick J.A."/>
            <person name="Brent C.S."/>
            <person name="Walsh D."/>
            <person name="Lavine L.C."/>
        </authorList>
    </citation>
    <scope>NUCLEOTIDE SEQUENCE</scope>
</reference>
<feature type="domain" description="Sulfotransferase" evidence="3">
    <location>
        <begin position="117"/>
        <end position="194"/>
    </location>
</feature>
<protein>
    <submittedName>
        <fullName evidence="4">Sulfotransferase 1C4</fullName>
    </submittedName>
</protein>
<dbReference type="InterPro" id="IPR000863">
    <property type="entry name" value="Sulfotransferase_dom"/>
</dbReference>
<keyword evidence="2 4" id="KW-0808">Transferase</keyword>
<dbReference type="EMBL" id="GBHO01035602">
    <property type="protein sequence ID" value="JAG08002.1"/>
    <property type="molecule type" value="Transcribed_RNA"/>
</dbReference>
<dbReference type="PANTHER" id="PTHR11783">
    <property type="entry name" value="SULFOTRANSFERASE SULT"/>
    <property type="match status" value="1"/>
</dbReference>
<dbReference type="AlphaFoldDB" id="A0A0A9WHU3"/>
<proteinExistence type="inferred from homology"/>